<dbReference type="InterPro" id="IPR049326">
    <property type="entry name" value="Rhodopsin_dom_fungi"/>
</dbReference>
<evidence type="ECO:0000256" key="1">
    <source>
        <dbReference type="ARBA" id="ARBA00004141"/>
    </source>
</evidence>
<feature type="transmembrane region" description="Helical" evidence="6">
    <location>
        <begin position="14"/>
        <end position="37"/>
    </location>
</feature>
<comment type="caution">
    <text evidence="8">The sequence shown here is derived from an EMBL/GenBank/DDBJ whole genome shotgun (WGS) entry which is preliminary data.</text>
</comment>
<comment type="subcellular location">
    <subcellularLocation>
        <location evidence="1">Membrane</location>
        <topology evidence="1">Multi-pass membrane protein</topology>
    </subcellularLocation>
</comment>
<keyword evidence="4 6" id="KW-0472">Membrane</keyword>
<feature type="transmembrane region" description="Helical" evidence="6">
    <location>
        <begin position="121"/>
        <end position="148"/>
    </location>
</feature>
<dbReference type="PANTHER" id="PTHR33048:SF96">
    <property type="entry name" value="INTEGRAL MEMBRANE PROTEIN"/>
    <property type="match status" value="1"/>
</dbReference>
<reference evidence="8" key="1">
    <citation type="submission" date="2020-04" db="EMBL/GenBank/DDBJ databases">
        <title>Genome Assembly and Annotation of Botryosphaeria dothidea sdau 11-99, a Latent Pathogen of Apple Fruit Ring Rot in China.</title>
        <authorList>
            <person name="Yu C."/>
            <person name="Diao Y."/>
            <person name="Lu Q."/>
            <person name="Zhao J."/>
            <person name="Cui S."/>
            <person name="Peng C."/>
            <person name="He B."/>
            <person name="Liu H."/>
        </authorList>
    </citation>
    <scope>NUCLEOTIDE SEQUENCE [LARGE SCALE GENOMIC DNA]</scope>
    <source>
        <strain evidence="8">Sdau11-99</strain>
    </source>
</reference>
<dbReference type="GO" id="GO:0016020">
    <property type="term" value="C:membrane"/>
    <property type="evidence" value="ECO:0007669"/>
    <property type="project" value="UniProtKB-SubCell"/>
</dbReference>
<evidence type="ECO:0000256" key="3">
    <source>
        <dbReference type="ARBA" id="ARBA00022989"/>
    </source>
</evidence>
<keyword evidence="3 6" id="KW-1133">Transmembrane helix</keyword>
<feature type="transmembrane region" description="Helical" evidence="6">
    <location>
        <begin position="241"/>
        <end position="260"/>
    </location>
</feature>
<evidence type="ECO:0000256" key="5">
    <source>
        <dbReference type="ARBA" id="ARBA00038359"/>
    </source>
</evidence>
<dbReference type="Proteomes" id="UP000572817">
    <property type="component" value="Unassembled WGS sequence"/>
</dbReference>
<evidence type="ECO:0000256" key="6">
    <source>
        <dbReference type="SAM" id="Phobius"/>
    </source>
</evidence>
<evidence type="ECO:0000256" key="2">
    <source>
        <dbReference type="ARBA" id="ARBA00022692"/>
    </source>
</evidence>
<comment type="similarity">
    <text evidence="5">Belongs to the SAT4 family.</text>
</comment>
<feature type="transmembrane region" description="Helical" evidence="6">
    <location>
        <begin position="155"/>
        <end position="177"/>
    </location>
</feature>
<accession>A0A8H4IKS7</accession>
<evidence type="ECO:0000313" key="9">
    <source>
        <dbReference type="Proteomes" id="UP000572817"/>
    </source>
</evidence>
<evidence type="ECO:0000256" key="4">
    <source>
        <dbReference type="ARBA" id="ARBA00023136"/>
    </source>
</evidence>
<evidence type="ECO:0000313" key="8">
    <source>
        <dbReference type="EMBL" id="KAF4302956.1"/>
    </source>
</evidence>
<evidence type="ECO:0000259" key="7">
    <source>
        <dbReference type="Pfam" id="PF20684"/>
    </source>
</evidence>
<dbReference type="OrthoDB" id="3940024at2759"/>
<organism evidence="8 9">
    <name type="scientific">Botryosphaeria dothidea</name>
    <dbReference type="NCBI Taxonomy" id="55169"/>
    <lineage>
        <taxon>Eukaryota</taxon>
        <taxon>Fungi</taxon>
        <taxon>Dikarya</taxon>
        <taxon>Ascomycota</taxon>
        <taxon>Pezizomycotina</taxon>
        <taxon>Dothideomycetes</taxon>
        <taxon>Dothideomycetes incertae sedis</taxon>
        <taxon>Botryosphaeriales</taxon>
        <taxon>Botryosphaeriaceae</taxon>
        <taxon>Botryosphaeria</taxon>
    </lineage>
</organism>
<dbReference type="Pfam" id="PF20684">
    <property type="entry name" value="Fung_rhodopsin"/>
    <property type="match status" value="1"/>
</dbReference>
<protein>
    <recommendedName>
        <fullName evidence="7">Rhodopsin domain-containing protein</fullName>
    </recommendedName>
</protein>
<feature type="transmembrane region" description="Helical" evidence="6">
    <location>
        <begin position="49"/>
        <end position="74"/>
    </location>
</feature>
<keyword evidence="2 6" id="KW-0812">Transmembrane</keyword>
<dbReference type="InterPro" id="IPR052337">
    <property type="entry name" value="SAT4-like"/>
</dbReference>
<name>A0A8H4IKS7_9PEZI</name>
<dbReference type="AlphaFoldDB" id="A0A8H4IKS7"/>
<gene>
    <name evidence="8" type="ORF">GTA08_BOTSDO08609</name>
</gene>
<sequence length="357" mass="37935">MATSSSVPAEDRRWIVLTMVCLVLALGLPSLLLRAYVKLQVRKLITADDWIMLLAALLWIGYIVCQVAACANGLGGHRTDLPKDSYYYLVGTAHNGDVVEALRVGLLVTVYISARLTCSQFWYICTLLHVLTAAAARLSVGVSIALVATSAARRWIITIDLAVSTSASIALLFLLAFQCSPAPAFWARNRADAQRSCHTPTTTTSWFAFAALSAVADAILGSFTLPTLLDRHSTWRKRSAVGVLAFFAAAALATSALQTAQVPSLADLADLTFAAADFACFALLAPSLGLVAANLATLGPWIKELGWDMSTQAPARTARVRGGRTQVNVMRGRGEDVEAVLDAAVLEGLGRLEGGGD</sequence>
<dbReference type="PANTHER" id="PTHR33048">
    <property type="entry name" value="PTH11-LIKE INTEGRAL MEMBRANE PROTEIN (AFU_ORTHOLOGUE AFUA_5G11245)"/>
    <property type="match status" value="1"/>
</dbReference>
<dbReference type="EMBL" id="WWBZ02000062">
    <property type="protein sequence ID" value="KAF4302956.1"/>
    <property type="molecule type" value="Genomic_DNA"/>
</dbReference>
<feature type="transmembrane region" description="Helical" evidence="6">
    <location>
        <begin position="272"/>
        <end position="293"/>
    </location>
</feature>
<feature type="transmembrane region" description="Helical" evidence="6">
    <location>
        <begin position="206"/>
        <end position="229"/>
    </location>
</feature>
<feature type="domain" description="Rhodopsin" evidence="7">
    <location>
        <begin position="33"/>
        <end position="302"/>
    </location>
</feature>
<proteinExistence type="inferred from homology"/>
<keyword evidence="9" id="KW-1185">Reference proteome</keyword>